<feature type="chain" id="PRO_5021015736" evidence="2">
    <location>
        <begin position="25"/>
        <end position="801"/>
    </location>
</feature>
<dbReference type="EMBL" id="SSMQ01000012">
    <property type="protein sequence ID" value="TKD08873.1"/>
    <property type="molecule type" value="Genomic_DNA"/>
</dbReference>
<dbReference type="Proteomes" id="UP000309215">
    <property type="component" value="Unassembled WGS sequence"/>
</dbReference>
<evidence type="ECO:0000259" key="3">
    <source>
        <dbReference type="Pfam" id="PF13229"/>
    </source>
</evidence>
<organism evidence="4 5">
    <name type="scientific">Polyangium fumosum</name>
    <dbReference type="NCBI Taxonomy" id="889272"/>
    <lineage>
        <taxon>Bacteria</taxon>
        <taxon>Pseudomonadati</taxon>
        <taxon>Myxococcota</taxon>
        <taxon>Polyangia</taxon>
        <taxon>Polyangiales</taxon>
        <taxon>Polyangiaceae</taxon>
        <taxon>Polyangium</taxon>
    </lineage>
</organism>
<dbReference type="SUPFAM" id="SSF51126">
    <property type="entry name" value="Pectin lyase-like"/>
    <property type="match status" value="2"/>
</dbReference>
<proteinExistence type="predicted"/>
<dbReference type="OrthoDB" id="1286432at2"/>
<evidence type="ECO:0000313" key="4">
    <source>
        <dbReference type="EMBL" id="TKD08873.1"/>
    </source>
</evidence>
<evidence type="ECO:0000256" key="1">
    <source>
        <dbReference type="SAM" id="MobiDB-lite"/>
    </source>
</evidence>
<dbReference type="InterPro" id="IPR011050">
    <property type="entry name" value="Pectin_lyase_fold/virulence"/>
</dbReference>
<feature type="domain" description="Right handed beta helix" evidence="3">
    <location>
        <begin position="449"/>
        <end position="599"/>
    </location>
</feature>
<gene>
    <name evidence="4" type="ORF">E8A74_13870</name>
</gene>
<dbReference type="Gene3D" id="2.160.20.10">
    <property type="entry name" value="Single-stranded right-handed beta-helix, Pectin lyase-like"/>
    <property type="match status" value="1"/>
</dbReference>
<keyword evidence="5" id="KW-1185">Reference proteome</keyword>
<feature type="signal peptide" evidence="2">
    <location>
        <begin position="1"/>
        <end position="24"/>
    </location>
</feature>
<dbReference type="AlphaFoldDB" id="A0A4U1JDH1"/>
<protein>
    <submittedName>
        <fullName evidence="4">Right-handed parallel beta-helix repeat-containing protein</fullName>
    </submittedName>
</protein>
<reference evidence="4 5" key="1">
    <citation type="submission" date="2019-04" db="EMBL/GenBank/DDBJ databases">
        <authorList>
            <person name="Li Y."/>
            <person name="Wang J."/>
        </authorList>
    </citation>
    <scope>NUCLEOTIDE SEQUENCE [LARGE SCALE GENOMIC DNA]</scope>
    <source>
        <strain evidence="4 5">DSM 14668</strain>
    </source>
</reference>
<dbReference type="RefSeq" id="WP_136929472.1">
    <property type="nucleotide sequence ID" value="NZ_SSMQ01000012.1"/>
</dbReference>
<keyword evidence="2" id="KW-0732">Signal</keyword>
<feature type="region of interest" description="Disordered" evidence="1">
    <location>
        <begin position="736"/>
        <end position="757"/>
    </location>
</feature>
<sequence>MKLRLRGIAFGAATLFASMGSAHADGPPRLTKTYPHDAFLVTVADAATLQDALDTHGIVRLERGSYLASPPLVLRSGQQLYGLRSELPLLTIEPGATGIILANVLLDFAKGAVFPPSDLVTRHNLFFELRRGIRVEGATLEENTFLGMEGGTIHIDTSAGGWLRNNRFIRIRTQGDGPLLTMLGDPGHKSYGNVFLWGNHLTGPNNTASVSGQRDVTLVGWDDEPYASNTADPMYRFGDVETLRLWALGGYSPTTNQPLFDIDATEVQLSSVNMGGVSPTPITLRASVARAFAFGSRPIEDKNPAGLRLFGDNSINNNSGSTLKDHDELVTGPLPQATADALTAMYTTHTGEVWERPVFDPIPDPAGPNWNHDLASKPDSTAMLQERIDNEAAVLLEPGIYYISSPLLVRGDTTIIGSGPDVTAIVAKDPSIEVFVDDDRTDQEYRYGITIADLTLQGGRNGVHHYGPPGVLRHYSEFLFSNLVFRNFSQAGFFIDQTGGFDNGVFYNVSFVDSDVGFKQYVDPAADQGGVNTGYIDKVMFYGNQFVGNRIGMELRAHRANNLNSVVNSRFQGNTEGTLLAQSSNHLQLVNSDIINNGGAPTVQGVADVISCYFRADELGVSMLNSGNVEGTRFERGSSSTAKIYEQPEDPFYAPNGAWFDWSYNYVVNSTADDIDVGNVEFGIFLNNDLPARPDLSKPAATVWIGQVTTVADGAVNPRAQLLVGANYAEPGTGGGGGGGGGGGDGGGGGGDGGGGTGNGDSGGAGCGCVAPRSSGSPWWLLPVFLFALSRRRSRTHTPLS</sequence>
<accession>A0A4U1JDH1</accession>
<evidence type="ECO:0000313" key="5">
    <source>
        <dbReference type="Proteomes" id="UP000309215"/>
    </source>
</evidence>
<dbReference type="Pfam" id="PF13229">
    <property type="entry name" value="Beta_helix"/>
    <property type="match status" value="1"/>
</dbReference>
<comment type="caution">
    <text evidence="4">The sequence shown here is derived from an EMBL/GenBank/DDBJ whole genome shotgun (WGS) entry which is preliminary data.</text>
</comment>
<dbReference type="InterPro" id="IPR012334">
    <property type="entry name" value="Pectin_lyas_fold"/>
</dbReference>
<name>A0A4U1JDH1_9BACT</name>
<evidence type="ECO:0000256" key="2">
    <source>
        <dbReference type="SAM" id="SignalP"/>
    </source>
</evidence>
<dbReference type="InterPro" id="IPR039448">
    <property type="entry name" value="Beta_helix"/>
</dbReference>